<name>A0A101FYB2_9CHLR</name>
<gene>
    <name evidence="1" type="ORF">XD73_0472</name>
</gene>
<organism evidence="1 2">
    <name type="scientific">Anaerolinea thermophila</name>
    <dbReference type="NCBI Taxonomy" id="167964"/>
    <lineage>
        <taxon>Bacteria</taxon>
        <taxon>Bacillati</taxon>
        <taxon>Chloroflexota</taxon>
        <taxon>Anaerolineae</taxon>
        <taxon>Anaerolineales</taxon>
        <taxon>Anaerolineaceae</taxon>
        <taxon>Anaerolinea</taxon>
    </lineage>
</organism>
<reference evidence="1 2" key="1">
    <citation type="journal article" date="2015" name="MBio">
        <title>Genome-Resolved Metagenomic Analysis Reveals Roles for Candidate Phyla and Other Microbial Community Members in Biogeochemical Transformations in Oil Reservoirs.</title>
        <authorList>
            <person name="Hu P."/>
            <person name="Tom L."/>
            <person name="Singh A."/>
            <person name="Thomas B.C."/>
            <person name="Baker B.J."/>
            <person name="Piceno Y.M."/>
            <person name="Andersen G.L."/>
            <person name="Banfield J.F."/>
        </authorList>
    </citation>
    <scope>NUCLEOTIDE SEQUENCE [LARGE SCALE GENOMIC DNA]</scope>
    <source>
        <strain evidence="1">46_16</strain>
    </source>
</reference>
<accession>A0A101FYB2</accession>
<dbReference type="EMBL" id="LGFU01000014">
    <property type="protein sequence ID" value="KUK46654.1"/>
    <property type="molecule type" value="Genomic_DNA"/>
</dbReference>
<proteinExistence type="predicted"/>
<dbReference type="InterPro" id="IPR043751">
    <property type="entry name" value="DUF5696"/>
</dbReference>
<comment type="caution">
    <text evidence="1">The sequence shown here is derived from an EMBL/GenBank/DDBJ whole genome shotgun (WGS) entry which is preliminary data.</text>
</comment>
<protein>
    <submittedName>
        <fullName evidence="1">Uncharacterized protein</fullName>
    </submittedName>
</protein>
<dbReference type="AlphaFoldDB" id="A0A101FYB2"/>
<dbReference type="Proteomes" id="UP000064249">
    <property type="component" value="Unassembled WGS sequence"/>
</dbReference>
<evidence type="ECO:0000313" key="2">
    <source>
        <dbReference type="Proteomes" id="UP000064249"/>
    </source>
</evidence>
<dbReference type="Pfam" id="PF18952">
    <property type="entry name" value="DUF5696"/>
    <property type="match status" value="1"/>
</dbReference>
<evidence type="ECO:0000313" key="1">
    <source>
        <dbReference type="EMBL" id="KUK46654.1"/>
    </source>
</evidence>
<sequence length="741" mass="84217">MAKKRKFSLVILITVIFLGMPIDTLNAKTPGQAEITTNQYTQPDEINTDWQNYQDIPESFVQLAENENFILYANEESLAIKVFDKRSGYVWHSNLDQKEEEDRLNKTWTAFAQSGISIDYLDLKAISERASITNAEHTIDMKITEQGFEAEVTFLAPSITLMLRVTLEAEGVSVEIPFDSIKQENEEFKLGIVYVYPFFGYTRYDNVPGYMFIPDGSGSLIRFSESTKAKNMFYGRYYGADLGMLTSLPYDPTINRPFKLSIPVFGMIHGYKQNGFIAVVEQGASYGELQVHPAGIITNFNFLYNIFVYNESYYQATNRSGAGVTTIQRQTNQFNVKMHYRFLTGDDSDYVGMAKSYQQYLLDKNELNKILDENTSIGIKLEFLGGEKEKVLFWNRLIPMTTVEQMKQILEDLEARNVDVVYYGWQPLGASTMPPKKLKLDNDLGNKEALRSLVDDINSGGGKLYLYFDPQAALIDEKGYSPRYDLAMSITNSNIRGYNRNKVNYYLNFNATKDLYESLSKDLFSEFEAGLALDNIGSTLYSDFKGDSVVNREEMIANYQALFFEAIGDTAFYRPNDYLYSFMSAYYDMPITTSGYLYTTDTVPFLEIVLAGYVPYYGTAMNFSSDLEADLLRHADFGVYPTFFLTHEVTAKILNTKSSWIYTSSISQWKQDLEQSYQWLNELLAPVKGQTIVARDVIAQGVVATSYENGKQIIVNYTTKPYEVAGVAIEGKDALVLEVNP</sequence>
<dbReference type="PATRIC" id="fig|167964.4.peg.970"/>